<gene>
    <name evidence="1" type="ORF">DEBURN_LOCUS6540</name>
</gene>
<proteinExistence type="predicted"/>
<dbReference type="OrthoDB" id="2439465at2759"/>
<comment type="caution">
    <text evidence="1">The sequence shown here is derived from an EMBL/GenBank/DDBJ whole genome shotgun (WGS) entry which is preliminary data.</text>
</comment>
<dbReference type="EMBL" id="CAJVPK010000683">
    <property type="protein sequence ID" value="CAG8539555.1"/>
    <property type="molecule type" value="Genomic_DNA"/>
</dbReference>
<reference evidence="1" key="1">
    <citation type="submission" date="2021-06" db="EMBL/GenBank/DDBJ databases">
        <authorList>
            <person name="Kallberg Y."/>
            <person name="Tangrot J."/>
            <person name="Rosling A."/>
        </authorList>
    </citation>
    <scope>NUCLEOTIDE SEQUENCE</scope>
    <source>
        <strain evidence="1">AZ414A</strain>
    </source>
</reference>
<accession>A0A9N9ASR0</accession>
<evidence type="ECO:0000313" key="2">
    <source>
        <dbReference type="Proteomes" id="UP000789706"/>
    </source>
</evidence>
<name>A0A9N9ASR0_9GLOM</name>
<sequence length="114" mass="13601">MTRATKSIMDFLKFESLLVESAKSIQDFIWSGGDEIESFKKMTTRMILTPTKDTEETENKKKETSCFIIKMWLFYNGHPFQYKHLPEREAQKKEILKLEINSLKRFSNLQSERR</sequence>
<evidence type="ECO:0000313" key="1">
    <source>
        <dbReference type="EMBL" id="CAG8539555.1"/>
    </source>
</evidence>
<dbReference type="Proteomes" id="UP000789706">
    <property type="component" value="Unassembled WGS sequence"/>
</dbReference>
<keyword evidence="2" id="KW-1185">Reference proteome</keyword>
<protein>
    <submittedName>
        <fullName evidence="1">11195_t:CDS:1</fullName>
    </submittedName>
</protein>
<organism evidence="1 2">
    <name type="scientific">Diversispora eburnea</name>
    <dbReference type="NCBI Taxonomy" id="1213867"/>
    <lineage>
        <taxon>Eukaryota</taxon>
        <taxon>Fungi</taxon>
        <taxon>Fungi incertae sedis</taxon>
        <taxon>Mucoromycota</taxon>
        <taxon>Glomeromycotina</taxon>
        <taxon>Glomeromycetes</taxon>
        <taxon>Diversisporales</taxon>
        <taxon>Diversisporaceae</taxon>
        <taxon>Diversispora</taxon>
    </lineage>
</organism>
<dbReference type="AlphaFoldDB" id="A0A9N9ASR0"/>